<evidence type="ECO:0000256" key="2">
    <source>
        <dbReference type="ARBA" id="ARBA00022801"/>
    </source>
</evidence>
<keyword evidence="1" id="KW-0547">Nucleotide-binding</keyword>
<reference evidence="6 7" key="1">
    <citation type="submission" date="2023-10" db="EMBL/GenBank/DDBJ databases">
        <title>Novel methanotroph of the genus Methylocapsa from a subarctic wetland.</title>
        <authorList>
            <person name="Belova S.E."/>
            <person name="Oshkin I.Y."/>
            <person name="Miroshnikov K."/>
            <person name="Dedysh S.N."/>
        </authorList>
    </citation>
    <scope>NUCLEOTIDE SEQUENCE [LARGE SCALE GENOMIC DNA]</scope>
    <source>
        <strain evidence="6 7">RX1</strain>
    </source>
</reference>
<organism evidence="6 7">
    <name type="scientific">Methylocapsa polymorpha</name>
    <dbReference type="NCBI Taxonomy" id="3080828"/>
    <lineage>
        <taxon>Bacteria</taxon>
        <taxon>Pseudomonadati</taxon>
        <taxon>Pseudomonadota</taxon>
        <taxon>Alphaproteobacteria</taxon>
        <taxon>Hyphomicrobiales</taxon>
        <taxon>Beijerinckiaceae</taxon>
        <taxon>Methylocapsa</taxon>
    </lineage>
</organism>
<dbReference type="CDD" id="cd18808">
    <property type="entry name" value="SF1_C_Upf1"/>
    <property type="match status" value="1"/>
</dbReference>
<accession>A0ABZ0HP38</accession>
<dbReference type="Pfam" id="PF13087">
    <property type="entry name" value="AAA_12"/>
    <property type="match status" value="1"/>
</dbReference>
<evidence type="ECO:0000313" key="6">
    <source>
        <dbReference type="EMBL" id="WOJ88379.1"/>
    </source>
</evidence>
<evidence type="ECO:0000313" key="7">
    <source>
        <dbReference type="Proteomes" id="UP001626536"/>
    </source>
</evidence>
<keyword evidence="4" id="KW-0067">ATP-binding</keyword>
<protein>
    <submittedName>
        <fullName evidence="6">AAA domain-containing protein</fullName>
    </submittedName>
</protein>
<dbReference type="InterPro" id="IPR014001">
    <property type="entry name" value="Helicase_ATP-bd"/>
</dbReference>
<dbReference type="RefSeq" id="WP_407337816.1">
    <property type="nucleotide sequence ID" value="NZ_CP136862.1"/>
</dbReference>
<sequence>MSTRDQILRFLRDPKAFAASASDPDIWLAGLTSFAQPSLAAASDLPLVKAQVAAWEGMANARAGLVLGPPGTGKTHLLSWLILGYIHARRAAGLPVRVFVSGFTRNAIGNVLDGVAKRAATYAPGAFETHFVGAGPAAGLSPLVRHRPSVFGSEGTAALTDLQPEAVVIGGSIWSLYRLMERPEAGGDGFTAELFDLICVDEASQVVLGQGLMALAGLKREGRVVVAGDDQQLPPIRAGREIKLGRRELGGSLYTFLKSGEVPEFALDTTFRLNGPLAAFPERKFYAGKYESAVPTEKLRLIEGWREGLEGWEAAVLDPDWPIAILLHDGPAAATKNPFEAAIAARLATRLADRMIGARVNGAYRPDLWREQLAVVSPHRAQNTAIRSALPDGVGAGAFVETVDRIQGKERDAVILSYCVADAEFALAEADFIFAPERLNVAATRAKTKLIVLVSRRLLDAVPGDQEAMDKAEILREFVFSAAPTGAAALRDPTGVPVMVQIRLLGFDGPPQLENFRSGEGVEADTVPETLTPYLQDLLDAVVKAGSASPYRTASLSDLAQRMATRGNLLPDLAKLHAMGFIVLNQPRPDRPSFWVAKPLDPRRHVFPADLTTVRSRLEEVVRQARQSRFAPYYWRVRERFAWMDGEGRDVFRPLLDQLKDEGLVELGMNGQWLTVDWRGTDEPNLDVAAVEDVEALSEDDFRVLNTLEDLEAARINFGVFEAWTSIASLVDGATFSRQAATAALWRLSSAGWVLLAEDGRVRSRMAEMAREVRQVKQRFQRDDSGQRPYLVRSLKVELRDRHKPERQDRLDQAFATVEPGLPNEHQRALRGLSNALARQWGADARLAAFQARSLAALSQAWGGVSSDTFVIAADTGSGKTEAAALPLIAAATADTLRGICGVRAILTYPRIRLAANQAQRLAGYLAAVAEEEGMPTVTLGLQVSQVPERLGALADREQAAGWVSLGSGSFAFPLFACPACGADLLLQEGAGVDGVDELSCTGCAWRYGGWIGSKERMRVQPPALFLPTTDSLHQWLHDPRYGRLFGDDPEFASPRALLADEIHLYSHVHGAQVGFALRRLAARGAVNAVAAGPMLAIGMSATLGDPARAWERLIDRQGAVLLTPYAHEKTLNPRGREYFYFVQPEVESRGKDVAGNSTTIQAVMALAHGMRRRTGDQGGFRSLVFLDSVDKLRRLHSAYDDAESLKNLAAYRTRLYPDDPITGAPRDVCCGQPFGCDVFVDGECWFFAATDSHQTGARGRCRPGRALRVAEQPIFSGTAGRVEALIKDSDVIFTTSSLEVGYDDPDISLVYQHYAPRNLASFIQRKGRGGRRTDDRPITGVTLSLYNSRDTWWFRKPQDMISPAGFDTPLNPNNHFVRRGQLLATILDALARRYRREGGPLDLANPTAEAFAEAEILVTRVFGPEAWREFDQDNLSAFWAKARATVKAGPSPKYLSHLREAMEWAPDLLFDTVNLPSLAVHAGSESERSEDVALALALAAPGNASRRFNPIEVYWRPPINGVGPWLAPDDYSRGARRRPFGDDPEAWLTRLPDDVRPVLANLSPDYFRPGRMTLETLGRKHGSGWQSDWAVPDPAAPVVERVHGNDHERERIRDDARGFLRGFPILKASDDRARALPAADIGAWVDRVEAFLGDGVGGRETGLALARVYWGADAELNLEGPPNQSAVFSQIFTAPDDGRPMLHGYHVQTEGIRFALNSNRLKAFAVDQAARLAGDGPSRQWHLAQMLRFLVESGAQAAGINTFDARRAAELMVSAAADQDLRQRLNHLMRFWSGAGLTQLFEDTRTRLLSHHPLLSAARVQRVAESLSGQAFQRVFQAAVAATRQPDRFLAYLESAVTHALANRLKESFLRVAHGDERQVIMHVRLPIQFSQASDATITICEAGAFGDGTTRSFIERFDEAMTHWFDGFIGGCPNAREDAAVTSLLSQLENYDSWRALDPSDPAALSALAAALGLLPGEPIPAVALRILFDQEHIGLDQFALYDIAAAVAAVDRRLAGQLGRSPTAWELTSAAVETAKEELDSATGQLLRAYGRIEGSVQDESLSAEGRLAEQVFRLHARLCIDGCPACVHQPGDMMSDSLVEASTSRSLLSRFICN</sequence>
<keyword evidence="2" id="KW-0378">Hydrolase</keyword>
<dbReference type="InterPro" id="IPR041679">
    <property type="entry name" value="DNA2/NAM7-like_C"/>
</dbReference>
<dbReference type="Pfam" id="PF00270">
    <property type="entry name" value="DEAD"/>
    <property type="match status" value="1"/>
</dbReference>
<dbReference type="InterPro" id="IPR001650">
    <property type="entry name" value="Helicase_C-like"/>
</dbReference>
<dbReference type="Pfam" id="PF00271">
    <property type="entry name" value="Helicase_C"/>
    <property type="match status" value="1"/>
</dbReference>
<dbReference type="PROSITE" id="PS51194">
    <property type="entry name" value="HELICASE_CTER"/>
    <property type="match status" value="1"/>
</dbReference>
<dbReference type="InterPro" id="IPR047187">
    <property type="entry name" value="SF1_C_Upf1"/>
</dbReference>
<keyword evidence="3" id="KW-0347">Helicase</keyword>
<proteinExistence type="predicted"/>
<evidence type="ECO:0000256" key="1">
    <source>
        <dbReference type="ARBA" id="ARBA00022741"/>
    </source>
</evidence>
<feature type="domain" description="Helicase C-terminal" evidence="5">
    <location>
        <begin position="1160"/>
        <end position="1377"/>
    </location>
</feature>
<dbReference type="InterPro" id="IPR011545">
    <property type="entry name" value="DEAD/DEAH_box_helicase_dom"/>
</dbReference>
<name>A0ABZ0HP38_9HYPH</name>
<dbReference type="EMBL" id="CP136862">
    <property type="protein sequence ID" value="WOJ88379.1"/>
    <property type="molecule type" value="Genomic_DNA"/>
</dbReference>
<evidence type="ECO:0000256" key="3">
    <source>
        <dbReference type="ARBA" id="ARBA00022806"/>
    </source>
</evidence>
<dbReference type="SUPFAM" id="SSF52540">
    <property type="entry name" value="P-loop containing nucleoside triphosphate hydrolases"/>
    <property type="match status" value="2"/>
</dbReference>
<evidence type="ECO:0000259" key="5">
    <source>
        <dbReference type="PROSITE" id="PS51194"/>
    </source>
</evidence>
<dbReference type="InterPro" id="IPR050534">
    <property type="entry name" value="Coronavir_polyprotein_1ab"/>
</dbReference>
<dbReference type="Proteomes" id="UP001626536">
    <property type="component" value="Chromosome"/>
</dbReference>
<evidence type="ECO:0000256" key="4">
    <source>
        <dbReference type="ARBA" id="ARBA00022840"/>
    </source>
</evidence>
<dbReference type="SMART" id="SM00487">
    <property type="entry name" value="DEXDc"/>
    <property type="match status" value="1"/>
</dbReference>
<dbReference type="PANTHER" id="PTHR43788">
    <property type="entry name" value="DNA2/NAM7 HELICASE FAMILY MEMBER"/>
    <property type="match status" value="1"/>
</dbReference>
<dbReference type="PANTHER" id="PTHR43788:SF8">
    <property type="entry name" value="DNA-BINDING PROTEIN SMUBP-2"/>
    <property type="match status" value="1"/>
</dbReference>
<dbReference type="InterPro" id="IPR027417">
    <property type="entry name" value="P-loop_NTPase"/>
</dbReference>
<dbReference type="Pfam" id="PF13245">
    <property type="entry name" value="AAA_19"/>
    <property type="match status" value="1"/>
</dbReference>
<keyword evidence="7" id="KW-1185">Reference proteome</keyword>
<gene>
    <name evidence="6" type="ORF">RZS28_11065</name>
</gene>
<dbReference type="Gene3D" id="3.40.50.300">
    <property type="entry name" value="P-loop containing nucleotide triphosphate hydrolases"/>
    <property type="match status" value="4"/>
</dbReference>